<dbReference type="EMBL" id="CP113527">
    <property type="protein sequence ID" value="WDV07140.1"/>
    <property type="molecule type" value="Genomic_DNA"/>
</dbReference>
<proteinExistence type="predicted"/>
<sequence>MSAPIFEFKGYTINNLIYSKSKIEGMKFTDPDENLEFEANHGFTDDFSKGKLGLKVQLASKENDSFLILEVDGFFDIDSGLLKDDEGNERDISDVHHIFIVNAAAILYPYLRSIVSMVTGLDNSNNIILPTINLRNLSMEN</sequence>
<dbReference type="RefSeq" id="WP_274795302.1">
    <property type="nucleotide sequence ID" value="NZ_CP113527.1"/>
</dbReference>
<dbReference type="Proteomes" id="UP001219585">
    <property type="component" value="Chromosome"/>
</dbReference>
<dbReference type="KEGG" id="liu:OU989_01290"/>
<reference evidence="1" key="1">
    <citation type="submission" date="2022-11" db="EMBL/GenBank/DDBJ databases">
        <title>Lysinibacillus irui.</title>
        <authorList>
            <person name="Akintayo S.O."/>
        </authorList>
    </citation>
    <scope>NUCLEOTIDE SEQUENCE</scope>
    <source>
        <strain evidence="1">IRB4-01</strain>
    </source>
</reference>
<evidence type="ECO:0000313" key="2">
    <source>
        <dbReference type="Proteomes" id="UP001219585"/>
    </source>
</evidence>
<name>A0AAJ5RL79_9BACI</name>
<dbReference type="SUPFAM" id="SSF54611">
    <property type="entry name" value="SecB-like"/>
    <property type="match status" value="1"/>
</dbReference>
<dbReference type="InterPro" id="IPR035958">
    <property type="entry name" value="SecB-like_sf"/>
</dbReference>
<dbReference type="Gene3D" id="3.10.420.10">
    <property type="entry name" value="SecB-like"/>
    <property type="match status" value="1"/>
</dbReference>
<evidence type="ECO:0000313" key="1">
    <source>
        <dbReference type="EMBL" id="WDV07140.1"/>
    </source>
</evidence>
<organism evidence="1 2">
    <name type="scientific">Lysinibacillus irui</name>
    <dbReference type="NCBI Taxonomy" id="2998077"/>
    <lineage>
        <taxon>Bacteria</taxon>
        <taxon>Bacillati</taxon>
        <taxon>Bacillota</taxon>
        <taxon>Bacilli</taxon>
        <taxon>Bacillales</taxon>
        <taxon>Bacillaceae</taxon>
        <taxon>Lysinibacillus</taxon>
    </lineage>
</organism>
<gene>
    <name evidence="1" type="ORF">OU989_01290</name>
</gene>
<accession>A0AAJ5RL79</accession>
<dbReference type="AlphaFoldDB" id="A0AAJ5RL79"/>
<protein>
    <submittedName>
        <fullName evidence="1">Protein-export chaperone SecB</fullName>
    </submittedName>
</protein>